<evidence type="ECO:0000256" key="13">
    <source>
        <dbReference type="ARBA" id="ARBA00023006"/>
    </source>
</evidence>
<protein>
    <recommendedName>
        <fullName evidence="6">triacylglycerol lipase</fullName>
        <ecNumber evidence="6">3.1.1.3</ecNumber>
    </recommendedName>
    <alternativeName>
        <fullName evidence="18">Autophagy-related protein 15</fullName>
    </alternativeName>
</protein>
<gene>
    <name evidence="21" type="primary">ATG15</name>
    <name evidence="21" type="ORF">H4R20_003034</name>
</gene>
<dbReference type="AlphaFoldDB" id="A0A9W8I1D2"/>
<accession>A0A9W8I1D2</accession>
<evidence type="ECO:0000256" key="18">
    <source>
        <dbReference type="ARBA" id="ARBA00029828"/>
    </source>
</evidence>
<dbReference type="GO" id="GO:0006660">
    <property type="term" value="P:phosphatidylserine catabolic process"/>
    <property type="evidence" value="ECO:0007669"/>
    <property type="project" value="TreeGrafter"/>
</dbReference>
<organism evidence="21 22">
    <name type="scientific">Coemansia guatemalensis</name>
    <dbReference type="NCBI Taxonomy" id="2761395"/>
    <lineage>
        <taxon>Eukaryota</taxon>
        <taxon>Fungi</taxon>
        <taxon>Fungi incertae sedis</taxon>
        <taxon>Zoopagomycota</taxon>
        <taxon>Kickxellomycotina</taxon>
        <taxon>Kickxellomycetes</taxon>
        <taxon>Kickxellales</taxon>
        <taxon>Kickxellaceae</taxon>
        <taxon>Coemansia</taxon>
    </lineage>
</organism>
<evidence type="ECO:0000313" key="22">
    <source>
        <dbReference type="Proteomes" id="UP001140094"/>
    </source>
</evidence>
<keyword evidence="10" id="KW-0442">Lipid degradation</keyword>
<evidence type="ECO:0000256" key="12">
    <source>
        <dbReference type="ARBA" id="ARBA00022989"/>
    </source>
</evidence>
<keyword evidence="15 19" id="KW-0472">Membrane</keyword>
<dbReference type="GO" id="GO:0004806">
    <property type="term" value="F:triacylglycerol lipase activity"/>
    <property type="evidence" value="ECO:0007669"/>
    <property type="project" value="UniProtKB-EC"/>
</dbReference>
<dbReference type="InterPro" id="IPR002921">
    <property type="entry name" value="Fungal_lipase-type"/>
</dbReference>
<evidence type="ECO:0000256" key="8">
    <source>
        <dbReference type="ARBA" id="ARBA00022753"/>
    </source>
</evidence>
<proteinExistence type="inferred from homology"/>
<keyword evidence="11" id="KW-0735">Signal-anchor</keyword>
<evidence type="ECO:0000256" key="4">
    <source>
        <dbReference type="ARBA" id="ARBA00010701"/>
    </source>
</evidence>
<dbReference type="Proteomes" id="UP001140094">
    <property type="component" value="Unassembled WGS sequence"/>
</dbReference>
<comment type="similarity">
    <text evidence="4">Belongs to the AB hydrolase superfamily. Lipase family.</text>
</comment>
<evidence type="ECO:0000256" key="11">
    <source>
        <dbReference type="ARBA" id="ARBA00022968"/>
    </source>
</evidence>
<evidence type="ECO:0000256" key="9">
    <source>
        <dbReference type="ARBA" id="ARBA00022801"/>
    </source>
</evidence>
<evidence type="ECO:0000256" key="6">
    <source>
        <dbReference type="ARBA" id="ARBA00013279"/>
    </source>
</evidence>
<dbReference type="GO" id="GO:0034496">
    <property type="term" value="P:multivesicular body membrane disassembly"/>
    <property type="evidence" value="ECO:0007669"/>
    <property type="project" value="TreeGrafter"/>
</dbReference>
<evidence type="ECO:0000256" key="1">
    <source>
        <dbReference type="ARBA" id="ARBA00001024"/>
    </source>
</evidence>
<dbReference type="OrthoDB" id="58570at2759"/>
<dbReference type="GO" id="GO:0046461">
    <property type="term" value="P:neutral lipid catabolic process"/>
    <property type="evidence" value="ECO:0007669"/>
    <property type="project" value="TreeGrafter"/>
</dbReference>
<dbReference type="SUPFAM" id="SSF53474">
    <property type="entry name" value="alpha/beta-Hydrolases"/>
    <property type="match status" value="1"/>
</dbReference>
<dbReference type="GO" id="GO:0004620">
    <property type="term" value="F:phospholipase activity"/>
    <property type="evidence" value="ECO:0007669"/>
    <property type="project" value="TreeGrafter"/>
</dbReference>
<comment type="subcellular location">
    <subcellularLocation>
        <location evidence="3">Endosome</location>
        <location evidence="3">Multivesicular body membrane</location>
        <topology evidence="3">Single-pass type II membrane protein</topology>
    </subcellularLocation>
    <subcellularLocation>
        <location evidence="2">Prevacuolar compartment membrane</location>
        <topology evidence="2">Single-pass type II membrane protein</topology>
    </subcellularLocation>
</comment>
<dbReference type="Pfam" id="PF01764">
    <property type="entry name" value="Lipase_3"/>
    <property type="match status" value="1"/>
</dbReference>
<dbReference type="EMBL" id="JANBUO010000574">
    <property type="protein sequence ID" value="KAJ2803065.1"/>
    <property type="molecule type" value="Genomic_DNA"/>
</dbReference>
<keyword evidence="14" id="KW-0443">Lipid metabolism</keyword>
<keyword evidence="9 21" id="KW-0378">Hydrolase</keyword>
<evidence type="ECO:0000256" key="7">
    <source>
        <dbReference type="ARBA" id="ARBA00022692"/>
    </source>
</evidence>
<sequence>MGRPEAVTAPKAQNTTGKRLWFVCKLVVGCAALAGVARYVAGPIEMGPERPGHAPESRHTPLLSLRDVYVQSTPQPPSALVALSAQGTEAGRMALRAWYDDQAALARPHGYSFPFRLARWTRHADTAEAAAGDRHLAAQHAIALAENSGGSSNGDGVARAAAEPVSSDANGVVAGGTSRMLHGAREEYLRGEHARKHSYWRDAARDGKWSYYEDDGLRVPNVTHKPTLVQLARMVANAYQPVESETWEQLGDRWDAHDSFGWEKDGLRGHVFADADNSTVVLALKGTSSTFFLGGGSETSARDKFNDNRLFSCCCAYVDFTWSTVCDCHMSGSRCNATCLRNELNDEVADNYFFAASQIFMDVATRYPKADIVFAGHSLGGALAALLGLTFGLPAVAFEAPGDRLAARRLHLPLPPAASIDRLPIFHVGNTGDPIFMGICAGRTSSCYYAGYALESRCHIGRQLVFDSVAQFNWRIDIRHHRINEVIYLVLEPWGNTDPSMPFPKLEPEDRECVDCGLWKFIDEDSPQ</sequence>
<dbReference type="InterPro" id="IPR050805">
    <property type="entry name" value="ATG15_Lipase"/>
</dbReference>
<evidence type="ECO:0000313" key="21">
    <source>
        <dbReference type="EMBL" id="KAJ2803065.1"/>
    </source>
</evidence>
<evidence type="ECO:0000256" key="15">
    <source>
        <dbReference type="ARBA" id="ARBA00023136"/>
    </source>
</evidence>
<evidence type="ECO:0000256" key="2">
    <source>
        <dbReference type="ARBA" id="ARBA00004270"/>
    </source>
</evidence>
<dbReference type="GO" id="GO:0034727">
    <property type="term" value="P:piecemeal microautophagy of the nucleus"/>
    <property type="evidence" value="ECO:0007669"/>
    <property type="project" value="TreeGrafter"/>
</dbReference>
<keyword evidence="7 19" id="KW-0812">Transmembrane</keyword>
<keyword evidence="22" id="KW-1185">Reference proteome</keyword>
<evidence type="ECO:0000256" key="19">
    <source>
        <dbReference type="SAM" id="Phobius"/>
    </source>
</evidence>
<dbReference type="InterPro" id="IPR029058">
    <property type="entry name" value="AB_hydrolase_fold"/>
</dbReference>
<reference evidence="21" key="1">
    <citation type="submission" date="2022-07" db="EMBL/GenBank/DDBJ databases">
        <title>Phylogenomic reconstructions and comparative analyses of Kickxellomycotina fungi.</title>
        <authorList>
            <person name="Reynolds N.K."/>
            <person name="Stajich J.E."/>
            <person name="Barry K."/>
            <person name="Grigoriev I.V."/>
            <person name="Crous P."/>
            <person name="Smith M.E."/>
        </authorList>
    </citation>
    <scope>NUCLEOTIDE SEQUENCE</scope>
    <source>
        <strain evidence="21">NRRL 1565</strain>
    </source>
</reference>
<evidence type="ECO:0000256" key="16">
    <source>
        <dbReference type="ARBA" id="ARBA00023180"/>
    </source>
</evidence>
<keyword evidence="16" id="KW-0325">Glycoprotein</keyword>
<evidence type="ECO:0000256" key="17">
    <source>
        <dbReference type="ARBA" id="ARBA00024663"/>
    </source>
</evidence>
<dbReference type="EC" id="3.1.1.3" evidence="6"/>
<comment type="catalytic activity">
    <reaction evidence="1">
        <text>a triacylglycerol + H2O = a diacylglycerol + a fatty acid + H(+)</text>
        <dbReference type="Rhea" id="RHEA:12044"/>
        <dbReference type="ChEBI" id="CHEBI:15377"/>
        <dbReference type="ChEBI" id="CHEBI:15378"/>
        <dbReference type="ChEBI" id="CHEBI:17855"/>
        <dbReference type="ChEBI" id="CHEBI:18035"/>
        <dbReference type="ChEBI" id="CHEBI:28868"/>
        <dbReference type="EC" id="3.1.1.3"/>
    </reaction>
</comment>
<dbReference type="PANTHER" id="PTHR47175">
    <property type="entry name" value="LIPASE ATG15-RELATED"/>
    <property type="match status" value="1"/>
</dbReference>
<evidence type="ECO:0000256" key="5">
    <source>
        <dbReference type="ARBA" id="ARBA00011137"/>
    </source>
</evidence>
<feature type="domain" description="Fungal lipase-type" evidence="20">
    <location>
        <begin position="362"/>
        <end position="389"/>
    </location>
</feature>
<dbReference type="Gene3D" id="3.40.50.1820">
    <property type="entry name" value="alpha/beta hydrolase"/>
    <property type="match status" value="1"/>
</dbReference>
<evidence type="ECO:0000256" key="3">
    <source>
        <dbReference type="ARBA" id="ARBA00004343"/>
    </source>
</evidence>
<keyword evidence="12 19" id="KW-1133">Transmembrane helix</keyword>
<comment type="function">
    <text evidence="17">Lipase which is essential for lysis of subvacuolar cytoplasm to vacuole targeted bodies and intravacuolar autophagic bodies. Involved in the lysis of intravacuolar multivesicular body (MVB) vesicles. The intravacuolar membrane disintegration by ATG15 is critical to life span extension.</text>
</comment>
<dbReference type="GO" id="GO:0032585">
    <property type="term" value="C:multivesicular body membrane"/>
    <property type="evidence" value="ECO:0007669"/>
    <property type="project" value="UniProtKB-SubCell"/>
</dbReference>
<comment type="caution">
    <text evidence="21">The sequence shown here is derived from an EMBL/GenBank/DDBJ whole genome shotgun (WGS) entry which is preliminary data.</text>
</comment>
<feature type="transmembrane region" description="Helical" evidence="19">
    <location>
        <begin position="20"/>
        <end position="41"/>
    </location>
</feature>
<comment type="subunit">
    <text evidence="5">Binds to both phosphatidylinositol (PI) and phosphatidylinositol 3,5-bisphosphate (PIP2).</text>
</comment>
<dbReference type="PANTHER" id="PTHR47175:SF2">
    <property type="entry name" value="LIPASE ATG15-RELATED"/>
    <property type="match status" value="1"/>
</dbReference>
<keyword evidence="8" id="KW-0967">Endosome</keyword>
<evidence type="ECO:0000256" key="14">
    <source>
        <dbReference type="ARBA" id="ARBA00023098"/>
    </source>
</evidence>
<evidence type="ECO:0000259" key="20">
    <source>
        <dbReference type="Pfam" id="PF01764"/>
    </source>
</evidence>
<keyword evidence="13" id="KW-0072">Autophagy</keyword>
<dbReference type="GO" id="GO:0005775">
    <property type="term" value="C:vacuolar lumen"/>
    <property type="evidence" value="ECO:0007669"/>
    <property type="project" value="TreeGrafter"/>
</dbReference>
<evidence type="ECO:0000256" key="10">
    <source>
        <dbReference type="ARBA" id="ARBA00022963"/>
    </source>
</evidence>
<name>A0A9W8I1D2_9FUNG</name>